<feature type="signal peptide" evidence="6">
    <location>
        <begin position="1"/>
        <end position="17"/>
    </location>
</feature>
<evidence type="ECO:0000313" key="9">
    <source>
        <dbReference type="Proteomes" id="UP001162164"/>
    </source>
</evidence>
<evidence type="ECO:0000256" key="5">
    <source>
        <dbReference type="ARBA" id="ARBA00023157"/>
    </source>
</evidence>
<dbReference type="SMART" id="SM00209">
    <property type="entry name" value="TSP1"/>
    <property type="match status" value="1"/>
</dbReference>
<evidence type="ECO:0000256" key="6">
    <source>
        <dbReference type="SAM" id="SignalP"/>
    </source>
</evidence>
<comment type="subcellular location">
    <subcellularLocation>
        <location evidence="1">Secreted</location>
    </subcellularLocation>
</comment>
<protein>
    <recommendedName>
        <fullName evidence="7">Laminin G domain-containing protein</fullName>
    </recommendedName>
</protein>
<proteinExistence type="predicted"/>
<evidence type="ECO:0000259" key="7">
    <source>
        <dbReference type="Pfam" id="PF02210"/>
    </source>
</evidence>
<evidence type="ECO:0000256" key="1">
    <source>
        <dbReference type="ARBA" id="ARBA00004613"/>
    </source>
</evidence>
<keyword evidence="9" id="KW-1185">Reference proteome</keyword>
<dbReference type="Gene3D" id="2.60.120.200">
    <property type="match status" value="1"/>
</dbReference>
<name>A0ABQ9JVX8_9CUCU</name>
<dbReference type="Gene3D" id="2.20.100.10">
    <property type="entry name" value="Thrombospondin type-1 (TSP1) repeat"/>
    <property type="match status" value="1"/>
</dbReference>
<evidence type="ECO:0000313" key="8">
    <source>
        <dbReference type="EMBL" id="KAJ8982471.1"/>
    </source>
</evidence>
<feature type="domain" description="Laminin G" evidence="7">
    <location>
        <begin position="255"/>
        <end position="349"/>
    </location>
</feature>
<gene>
    <name evidence="8" type="ORF">NQ317_000429</name>
</gene>
<dbReference type="PROSITE" id="PS50092">
    <property type="entry name" value="TSP1"/>
    <property type="match status" value="1"/>
</dbReference>
<reference evidence="8" key="1">
    <citation type="journal article" date="2023" name="Insect Mol. Biol.">
        <title>Genome sequencing provides insights into the evolution of gene families encoding plant cell wall-degrading enzymes in longhorned beetles.</title>
        <authorList>
            <person name="Shin N.R."/>
            <person name="Okamura Y."/>
            <person name="Kirsch R."/>
            <person name="Pauchet Y."/>
        </authorList>
    </citation>
    <scope>NUCLEOTIDE SEQUENCE</scope>
    <source>
        <strain evidence="8">MMC_N1</strain>
    </source>
</reference>
<dbReference type="InterPro" id="IPR036383">
    <property type="entry name" value="TSP1_rpt_sf"/>
</dbReference>
<dbReference type="InterPro" id="IPR000884">
    <property type="entry name" value="TSP1_rpt"/>
</dbReference>
<keyword evidence="2" id="KW-0964">Secreted</keyword>
<dbReference type="Pfam" id="PF02210">
    <property type="entry name" value="Laminin_G_2"/>
    <property type="match status" value="1"/>
</dbReference>
<dbReference type="SUPFAM" id="SSF82895">
    <property type="entry name" value="TSP-1 type 1 repeat"/>
    <property type="match status" value="1"/>
</dbReference>
<keyword evidence="5" id="KW-1015">Disulfide bond</keyword>
<keyword evidence="3 6" id="KW-0732">Signal</keyword>
<dbReference type="Proteomes" id="UP001162164">
    <property type="component" value="Unassembled WGS sequence"/>
</dbReference>
<dbReference type="InterPro" id="IPR001791">
    <property type="entry name" value="Laminin_G"/>
</dbReference>
<sequence length="410" mass="46428">MSITYLTVLTLITLVVSTSRCCDLEELFSERQVSVEESAASSGIAFRGFTIAATPSGSSLVEVPGVFTAYFEIINTYKGADALTVWGVNNYRRVNVTFLTRPSVECIEGSDVPREYIIFCDLADGEIRATSVAKWDEETDQRVWAALGWSKWSEWSSCSVSCSSGIQQRTRHCLLAKCPGFNVEQRHCNLFGCDETVNPLALEDRKFFHPSKDRWQAVPDRPTAWRLRPNSYIWVPSTQLFADEKYRPFPREELWGTIFSLRSRRQQDTYLSLEVAGSDLKLIHAASNGTDVVRIPAQLDDRHWHQISISIRDDSVVDSYVDCDWSRTDILRSHTLDIPDDSDLIIGYLFTGDLEQLSIVPDPRYVSLQCSSLITPIIDPEIGNTVEELQERSGKHIVMKVHEEEGDEIN</sequence>
<dbReference type="InterPro" id="IPR013320">
    <property type="entry name" value="ConA-like_dom_sf"/>
</dbReference>
<dbReference type="EMBL" id="JAPWTJ010000122">
    <property type="protein sequence ID" value="KAJ8982471.1"/>
    <property type="molecule type" value="Genomic_DNA"/>
</dbReference>
<feature type="chain" id="PRO_5045829200" description="Laminin G domain-containing protein" evidence="6">
    <location>
        <begin position="18"/>
        <end position="410"/>
    </location>
</feature>
<evidence type="ECO:0000256" key="4">
    <source>
        <dbReference type="ARBA" id="ARBA00022737"/>
    </source>
</evidence>
<dbReference type="SUPFAM" id="SSF49899">
    <property type="entry name" value="Concanavalin A-like lectins/glucanases"/>
    <property type="match status" value="1"/>
</dbReference>
<accession>A0ABQ9JVX8</accession>
<evidence type="ECO:0000256" key="3">
    <source>
        <dbReference type="ARBA" id="ARBA00022729"/>
    </source>
</evidence>
<keyword evidence="4" id="KW-0677">Repeat</keyword>
<organism evidence="8 9">
    <name type="scientific">Molorchus minor</name>
    <dbReference type="NCBI Taxonomy" id="1323400"/>
    <lineage>
        <taxon>Eukaryota</taxon>
        <taxon>Metazoa</taxon>
        <taxon>Ecdysozoa</taxon>
        <taxon>Arthropoda</taxon>
        <taxon>Hexapoda</taxon>
        <taxon>Insecta</taxon>
        <taxon>Pterygota</taxon>
        <taxon>Neoptera</taxon>
        <taxon>Endopterygota</taxon>
        <taxon>Coleoptera</taxon>
        <taxon>Polyphaga</taxon>
        <taxon>Cucujiformia</taxon>
        <taxon>Chrysomeloidea</taxon>
        <taxon>Cerambycidae</taxon>
        <taxon>Lamiinae</taxon>
        <taxon>Monochamini</taxon>
        <taxon>Molorchus</taxon>
    </lineage>
</organism>
<dbReference type="PANTHER" id="PTHR22906">
    <property type="entry name" value="PROPERDIN"/>
    <property type="match status" value="1"/>
</dbReference>
<dbReference type="Pfam" id="PF00090">
    <property type="entry name" value="TSP_1"/>
    <property type="match status" value="1"/>
</dbReference>
<evidence type="ECO:0000256" key="2">
    <source>
        <dbReference type="ARBA" id="ARBA00022525"/>
    </source>
</evidence>
<dbReference type="InterPro" id="IPR052065">
    <property type="entry name" value="Compl_asym_regulator"/>
</dbReference>
<dbReference type="PANTHER" id="PTHR22906:SF43">
    <property type="entry name" value="PROPERDIN"/>
    <property type="match status" value="1"/>
</dbReference>
<comment type="caution">
    <text evidence="8">The sequence shown here is derived from an EMBL/GenBank/DDBJ whole genome shotgun (WGS) entry which is preliminary data.</text>
</comment>